<gene>
    <name evidence="1" type="ORF">BD626DRAFT_100532</name>
</gene>
<dbReference type="Proteomes" id="UP000320762">
    <property type="component" value="Unassembled WGS sequence"/>
</dbReference>
<reference evidence="1 2" key="1">
    <citation type="journal article" date="2019" name="New Phytol.">
        <title>Comparative genomics reveals unique wood-decay strategies and fruiting body development in the Schizophyllaceae.</title>
        <authorList>
            <person name="Almasi E."/>
            <person name="Sahu N."/>
            <person name="Krizsan K."/>
            <person name="Balint B."/>
            <person name="Kovacs G.M."/>
            <person name="Kiss B."/>
            <person name="Cseklye J."/>
            <person name="Drula E."/>
            <person name="Henrissat B."/>
            <person name="Nagy I."/>
            <person name="Chovatia M."/>
            <person name="Adam C."/>
            <person name="LaButti K."/>
            <person name="Lipzen A."/>
            <person name="Riley R."/>
            <person name="Grigoriev I.V."/>
            <person name="Nagy L.G."/>
        </authorList>
    </citation>
    <scope>NUCLEOTIDE SEQUENCE [LARGE SCALE GENOMIC DNA]</scope>
    <source>
        <strain evidence="1 2">NL-1724</strain>
    </source>
</reference>
<proteinExistence type="predicted"/>
<protein>
    <recommendedName>
        <fullName evidence="3">F-box domain-containing protein</fullName>
    </recommendedName>
</protein>
<dbReference type="OrthoDB" id="3139399at2759"/>
<dbReference type="AlphaFoldDB" id="A0A550CRI6"/>
<name>A0A550CRI6_9AGAR</name>
<evidence type="ECO:0000313" key="1">
    <source>
        <dbReference type="EMBL" id="TRM67410.1"/>
    </source>
</evidence>
<organism evidence="1 2">
    <name type="scientific">Schizophyllum amplum</name>
    <dbReference type="NCBI Taxonomy" id="97359"/>
    <lineage>
        <taxon>Eukaryota</taxon>
        <taxon>Fungi</taxon>
        <taxon>Dikarya</taxon>
        <taxon>Basidiomycota</taxon>
        <taxon>Agaricomycotina</taxon>
        <taxon>Agaricomycetes</taxon>
        <taxon>Agaricomycetidae</taxon>
        <taxon>Agaricales</taxon>
        <taxon>Schizophyllaceae</taxon>
        <taxon>Schizophyllum</taxon>
    </lineage>
</organism>
<accession>A0A550CRI6</accession>
<sequence length="238" mass="26227">MLALIFDWSCTDQVVGPFRCMPVDIGKVCRLWREITYSNPKIWTSLCWPTAGDFKLGSAHGRLSTMFHYINLCFRAMKGLPSSQLISFDSRLTTINRTLRVKMIERPGPASVSSVFAQYTDQWGALRLSDDIPYKAHRRHSYSQLHTLDLKVSVTSDASTMGTGGARARRTRALSRSGGVGHGESASCVWAAVAVFGLGPAPCQYGSLWRARGCRPAARVGPCICWARLNIDIIATVV</sequence>
<evidence type="ECO:0000313" key="2">
    <source>
        <dbReference type="Proteomes" id="UP000320762"/>
    </source>
</evidence>
<evidence type="ECO:0008006" key="3">
    <source>
        <dbReference type="Google" id="ProtNLM"/>
    </source>
</evidence>
<comment type="caution">
    <text evidence="1">The sequence shown here is derived from an EMBL/GenBank/DDBJ whole genome shotgun (WGS) entry which is preliminary data.</text>
</comment>
<keyword evidence="2" id="KW-1185">Reference proteome</keyword>
<dbReference type="EMBL" id="VDMD01000002">
    <property type="protein sequence ID" value="TRM67410.1"/>
    <property type="molecule type" value="Genomic_DNA"/>
</dbReference>